<dbReference type="Gene3D" id="1.20.1250.20">
    <property type="entry name" value="MFS general substrate transporter like domains"/>
    <property type="match status" value="1"/>
</dbReference>
<keyword evidence="6 7" id="KW-0472">Membrane</keyword>
<feature type="transmembrane region" description="Helical" evidence="7">
    <location>
        <begin position="90"/>
        <end position="109"/>
    </location>
</feature>
<feature type="transmembrane region" description="Helical" evidence="7">
    <location>
        <begin position="326"/>
        <end position="350"/>
    </location>
</feature>
<dbReference type="InterPro" id="IPR011701">
    <property type="entry name" value="MFS"/>
</dbReference>
<evidence type="ECO:0000256" key="4">
    <source>
        <dbReference type="ARBA" id="ARBA00022692"/>
    </source>
</evidence>
<evidence type="ECO:0000256" key="3">
    <source>
        <dbReference type="ARBA" id="ARBA00022475"/>
    </source>
</evidence>
<evidence type="ECO:0000256" key="5">
    <source>
        <dbReference type="ARBA" id="ARBA00022989"/>
    </source>
</evidence>
<organism evidence="8 9">
    <name type="scientific">Sinosporangium album</name>
    <dbReference type="NCBI Taxonomy" id="504805"/>
    <lineage>
        <taxon>Bacteria</taxon>
        <taxon>Bacillati</taxon>
        <taxon>Actinomycetota</taxon>
        <taxon>Actinomycetes</taxon>
        <taxon>Streptosporangiales</taxon>
        <taxon>Streptosporangiaceae</taxon>
        <taxon>Sinosporangium</taxon>
    </lineage>
</organism>
<feature type="transmembrane region" description="Helical" evidence="7">
    <location>
        <begin position="115"/>
        <end position="137"/>
    </location>
</feature>
<keyword evidence="3" id="KW-1003">Cell membrane</keyword>
<evidence type="ECO:0000256" key="2">
    <source>
        <dbReference type="ARBA" id="ARBA00022448"/>
    </source>
</evidence>
<name>A0A1G7ZSP8_9ACTN</name>
<dbReference type="InterPro" id="IPR036259">
    <property type="entry name" value="MFS_trans_sf"/>
</dbReference>
<feature type="transmembrane region" description="Helical" evidence="7">
    <location>
        <begin position="28"/>
        <end position="52"/>
    </location>
</feature>
<proteinExistence type="predicted"/>
<accession>A0A1G7ZSP8</accession>
<dbReference type="PANTHER" id="PTHR43266:SF2">
    <property type="entry name" value="MAJOR FACILITATOR SUPERFAMILY (MFS) PROFILE DOMAIN-CONTAINING PROTEIN"/>
    <property type="match status" value="1"/>
</dbReference>
<feature type="transmembrane region" description="Helical" evidence="7">
    <location>
        <begin position="58"/>
        <end position="78"/>
    </location>
</feature>
<keyword evidence="9" id="KW-1185">Reference proteome</keyword>
<dbReference type="RefSeq" id="WP_218125847.1">
    <property type="nucleotide sequence ID" value="NZ_FNCN01000011.1"/>
</dbReference>
<evidence type="ECO:0000256" key="6">
    <source>
        <dbReference type="ARBA" id="ARBA00023136"/>
    </source>
</evidence>
<dbReference type="EMBL" id="FNCN01000011">
    <property type="protein sequence ID" value="SDH11719.1"/>
    <property type="molecule type" value="Genomic_DNA"/>
</dbReference>
<feature type="transmembrane region" description="Helical" evidence="7">
    <location>
        <begin position="362"/>
        <end position="384"/>
    </location>
</feature>
<dbReference type="Proteomes" id="UP000198923">
    <property type="component" value="Unassembled WGS sequence"/>
</dbReference>
<dbReference type="GO" id="GO:0005886">
    <property type="term" value="C:plasma membrane"/>
    <property type="evidence" value="ECO:0007669"/>
    <property type="project" value="UniProtKB-SubCell"/>
</dbReference>
<dbReference type="STRING" id="504805.SAMN05421505_111187"/>
<feature type="transmembrane region" description="Helical" evidence="7">
    <location>
        <begin position="301"/>
        <end position="320"/>
    </location>
</feature>
<feature type="transmembrane region" description="Helical" evidence="7">
    <location>
        <begin position="237"/>
        <end position="259"/>
    </location>
</feature>
<dbReference type="Pfam" id="PF07690">
    <property type="entry name" value="MFS_1"/>
    <property type="match status" value="1"/>
</dbReference>
<keyword evidence="2" id="KW-0813">Transport</keyword>
<dbReference type="SUPFAM" id="SSF103473">
    <property type="entry name" value="MFS general substrate transporter"/>
    <property type="match status" value="1"/>
</dbReference>
<gene>
    <name evidence="8" type="ORF">SAMN05421505_111187</name>
</gene>
<evidence type="ECO:0000313" key="8">
    <source>
        <dbReference type="EMBL" id="SDH11719.1"/>
    </source>
</evidence>
<dbReference type="GO" id="GO:0022857">
    <property type="term" value="F:transmembrane transporter activity"/>
    <property type="evidence" value="ECO:0007669"/>
    <property type="project" value="InterPro"/>
</dbReference>
<keyword evidence="5 7" id="KW-1133">Transmembrane helix</keyword>
<feature type="transmembrane region" description="Helical" evidence="7">
    <location>
        <begin position="149"/>
        <end position="174"/>
    </location>
</feature>
<comment type="subcellular location">
    <subcellularLocation>
        <location evidence="1">Cell membrane</location>
        <topology evidence="1">Multi-pass membrane protein</topology>
    </subcellularLocation>
</comment>
<protein>
    <submittedName>
        <fullName evidence="8">Predicted arabinose efflux permease, MFS family</fullName>
    </submittedName>
</protein>
<keyword evidence="4 7" id="KW-0812">Transmembrane</keyword>
<evidence type="ECO:0000256" key="1">
    <source>
        <dbReference type="ARBA" id="ARBA00004651"/>
    </source>
</evidence>
<feature type="transmembrane region" description="Helical" evidence="7">
    <location>
        <begin position="180"/>
        <end position="199"/>
    </location>
</feature>
<feature type="transmembrane region" description="Helical" evidence="7">
    <location>
        <begin position="390"/>
        <end position="411"/>
    </location>
</feature>
<feature type="transmembrane region" description="Helical" evidence="7">
    <location>
        <begin position="271"/>
        <end position="289"/>
    </location>
</feature>
<evidence type="ECO:0000256" key="7">
    <source>
        <dbReference type="SAM" id="Phobius"/>
    </source>
</evidence>
<sequence length="420" mass="43409">MDDLKSRPPTPVADGLLDLMARNRDFRLLWWGNLISACGGWFTSVSVFAMLYEHTGTALAAGASLAVRYLPGIVFGTWGGVLADRVDRRAVMLIGDAVMAVLALAFLLADSPAAIWLVYPLTFASAAAGFVFQAARGAWMPSLVQPQEYVLYSAAVQVNGLLFQAVGGLAGAAAVALIGWRWAFAVNALSFLLSLYFTAKVRRGARRGDTSPDAARGWAAFREGLAAARGNRVVSALLLLEAVFCLGLGGSITAMTYLATQVHGLGEGGVGWFYAAQGITGAAVLLLAARRLKRLSSHAKLVVLGWSCVGEGVFTAALGLPSGVGAALALWACAAAADVVYGPTSMSALLDGAPNAVRGRVVSLWSAVATASMGVSALVSGALLDTLGPALLLPALGTLMALPGALWLLALRRGTLTPPP</sequence>
<evidence type="ECO:0000313" key="9">
    <source>
        <dbReference type="Proteomes" id="UP000198923"/>
    </source>
</evidence>
<dbReference type="CDD" id="cd06173">
    <property type="entry name" value="MFS_MefA_like"/>
    <property type="match status" value="1"/>
</dbReference>
<reference evidence="8 9" key="1">
    <citation type="submission" date="2016-10" db="EMBL/GenBank/DDBJ databases">
        <authorList>
            <person name="de Groot N.N."/>
        </authorList>
    </citation>
    <scope>NUCLEOTIDE SEQUENCE [LARGE SCALE GENOMIC DNA]</scope>
    <source>
        <strain evidence="8 9">CPCC 201354</strain>
    </source>
</reference>
<dbReference type="AlphaFoldDB" id="A0A1G7ZSP8"/>
<dbReference type="PANTHER" id="PTHR43266">
    <property type="entry name" value="MACROLIDE-EFFLUX PROTEIN"/>
    <property type="match status" value="1"/>
</dbReference>